<dbReference type="RefSeq" id="XP_040718743.1">
    <property type="nucleotide sequence ID" value="XM_040859584.1"/>
</dbReference>
<dbReference type="InParanoid" id="A0A1Y2EB20"/>
<gene>
    <name evidence="1" type="ORF">BCR38DRAFT_423312</name>
</gene>
<accession>A0A1Y2EB20</accession>
<dbReference type="STRING" id="1141098.A0A1Y2EB20"/>
<name>A0A1Y2EB20_9PEZI</name>
<proteinExistence type="predicted"/>
<dbReference type="Proteomes" id="UP000193689">
    <property type="component" value="Unassembled WGS sequence"/>
</dbReference>
<sequence length="265" mass="29194">MLCRHVFLADLYSILLSHSPAKSFHTNLHLPVLTLRCIILAMPLEHAYGIWVATPTAFTSERTGKSPHGSLIFDDGLGKYKRLSAAINVKSLSSDTQLVYWSNISFQHPITAKLQDLAKGFHAITGSDQGPNGFALDLLRGNLVDLKQGTVLSTNVDGADNDIVDKLTDIFSRAVDAKATVYLWGEQYSPTPDGIHDIHMNQGNYGEASWTKENGIYQDGSFMLKYPDGHWEAVFIAFASQYTETDDEGQPEKGADTFAQLLTGR</sequence>
<comment type="caution">
    <text evidence="1">The sequence shown here is derived from an EMBL/GenBank/DDBJ whole genome shotgun (WGS) entry which is preliminary data.</text>
</comment>
<dbReference type="AlphaFoldDB" id="A0A1Y2EB20"/>
<dbReference type="Pfam" id="PF10042">
    <property type="entry name" value="DUF2278"/>
    <property type="match status" value="1"/>
</dbReference>
<evidence type="ECO:0000313" key="2">
    <source>
        <dbReference type="Proteomes" id="UP000193689"/>
    </source>
</evidence>
<dbReference type="GeneID" id="63775796"/>
<dbReference type="InterPro" id="IPR019268">
    <property type="entry name" value="DUF2278"/>
</dbReference>
<protein>
    <submittedName>
        <fullName evidence="1">Uncharacterized protein</fullName>
    </submittedName>
</protein>
<dbReference type="OrthoDB" id="2580841at2759"/>
<evidence type="ECO:0000313" key="1">
    <source>
        <dbReference type="EMBL" id="ORY68456.1"/>
    </source>
</evidence>
<dbReference type="EMBL" id="MCFJ01000003">
    <property type="protein sequence ID" value="ORY68456.1"/>
    <property type="molecule type" value="Genomic_DNA"/>
</dbReference>
<organism evidence="1 2">
    <name type="scientific">Pseudomassariella vexata</name>
    <dbReference type="NCBI Taxonomy" id="1141098"/>
    <lineage>
        <taxon>Eukaryota</taxon>
        <taxon>Fungi</taxon>
        <taxon>Dikarya</taxon>
        <taxon>Ascomycota</taxon>
        <taxon>Pezizomycotina</taxon>
        <taxon>Sordariomycetes</taxon>
        <taxon>Xylariomycetidae</taxon>
        <taxon>Amphisphaeriales</taxon>
        <taxon>Pseudomassariaceae</taxon>
        <taxon>Pseudomassariella</taxon>
    </lineage>
</organism>
<reference evidence="1 2" key="1">
    <citation type="submission" date="2016-07" db="EMBL/GenBank/DDBJ databases">
        <title>Pervasive Adenine N6-methylation of Active Genes in Fungi.</title>
        <authorList>
            <consortium name="DOE Joint Genome Institute"/>
            <person name="Mondo S.J."/>
            <person name="Dannebaum R.O."/>
            <person name="Kuo R.C."/>
            <person name="Labutti K."/>
            <person name="Haridas S."/>
            <person name="Kuo A."/>
            <person name="Salamov A."/>
            <person name="Ahrendt S.R."/>
            <person name="Lipzen A."/>
            <person name="Sullivan W."/>
            <person name="Andreopoulos W.B."/>
            <person name="Clum A."/>
            <person name="Lindquist E."/>
            <person name="Daum C."/>
            <person name="Ramamoorthy G.K."/>
            <person name="Gryganskyi A."/>
            <person name="Culley D."/>
            <person name="Magnuson J.K."/>
            <person name="James T.Y."/>
            <person name="O'Malley M.A."/>
            <person name="Stajich J.E."/>
            <person name="Spatafora J.W."/>
            <person name="Visel A."/>
            <person name="Grigoriev I.V."/>
        </authorList>
    </citation>
    <scope>NUCLEOTIDE SEQUENCE [LARGE SCALE GENOMIC DNA]</scope>
    <source>
        <strain evidence="1 2">CBS 129021</strain>
    </source>
</reference>
<keyword evidence="2" id="KW-1185">Reference proteome</keyword>